<evidence type="ECO:0000259" key="10">
    <source>
        <dbReference type="PROSITE" id="PS50893"/>
    </source>
</evidence>
<keyword evidence="4" id="KW-0410">Iron transport</keyword>
<reference evidence="11 12" key="1">
    <citation type="submission" date="2023-07" db="EMBL/GenBank/DDBJ databases">
        <title>Functional and genomic diversity of the sorghum phyllosphere microbiome.</title>
        <authorList>
            <person name="Shade A."/>
        </authorList>
    </citation>
    <scope>NUCLEOTIDE SEQUENCE [LARGE SCALE GENOMIC DNA]</scope>
    <source>
        <strain evidence="11 12">SORGH_AS_1207</strain>
    </source>
</reference>
<feature type="domain" description="ABC transporter" evidence="10">
    <location>
        <begin position="5"/>
        <end position="240"/>
    </location>
</feature>
<dbReference type="PANTHER" id="PTHR42771">
    <property type="entry name" value="IRON(3+)-HYDROXAMATE IMPORT ATP-BINDING PROTEIN FHUC"/>
    <property type="match status" value="1"/>
</dbReference>
<keyword evidence="7" id="KW-0408">Iron</keyword>
<evidence type="ECO:0000256" key="9">
    <source>
        <dbReference type="ARBA" id="ARBA00023136"/>
    </source>
</evidence>
<proteinExistence type="predicted"/>
<keyword evidence="8" id="KW-0406">Ion transport</keyword>
<evidence type="ECO:0000313" key="12">
    <source>
        <dbReference type="Proteomes" id="UP001226691"/>
    </source>
</evidence>
<evidence type="ECO:0000256" key="6">
    <source>
        <dbReference type="ARBA" id="ARBA00022840"/>
    </source>
</evidence>
<dbReference type="EMBL" id="JAUTBF010000001">
    <property type="protein sequence ID" value="MDQ1124215.1"/>
    <property type="molecule type" value="Genomic_DNA"/>
</dbReference>
<evidence type="ECO:0000256" key="5">
    <source>
        <dbReference type="ARBA" id="ARBA00022741"/>
    </source>
</evidence>
<dbReference type="CDD" id="cd03214">
    <property type="entry name" value="ABC_Iron-Siderophores_B12_Hemin"/>
    <property type="match status" value="1"/>
</dbReference>
<dbReference type="InterPro" id="IPR017871">
    <property type="entry name" value="ABC_transporter-like_CS"/>
</dbReference>
<protein>
    <submittedName>
        <fullName evidence="11">Iron complex transport system ATP-binding protein</fullName>
    </submittedName>
</protein>
<dbReference type="PROSITE" id="PS00211">
    <property type="entry name" value="ABC_TRANSPORTER_1"/>
    <property type="match status" value="1"/>
</dbReference>
<keyword evidence="5" id="KW-0547">Nucleotide-binding</keyword>
<dbReference type="InterPro" id="IPR027417">
    <property type="entry name" value="P-loop_NTPase"/>
</dbReference>
<dbReference type="Gene3D" id="3.40.50.300">
    <property type="entry name" value="P-loop containing nucleotide triphosphate hydrolases"/>
    <property type="match status" value="1"/>
</dbReference>
<sequence length="260" mass="28431">MTSVFTVRDLVLRFGERSVLKGIDLEIPAGQVTAIIGPNGCGKSTLLRSLSRLGPAGDGQVLLEGTPIADIPHRVLARQVALLPQAPMAPEQLTVIDLVTRGRDPHRRWYDQWSRADEDIVLDALDRTGLRERANHPLSTLSGGQRQRAWIALALAQSTPVLLLDEPTTYLDIAHQLEVLDTVRRLHLEGVTVVMVLHDLSLAARYADHIVAMRDGRIAATGTVETVITPDTIRSVFDIECTILADPRTGRPVVLPHSPA</sequence>
<dbReference type="PROSITE" id="PS50893">
    <property type="entry name" value="ABC_TRANSPORTER_2"/>
    <property type="match status" value="1"/>
</dbReference>
<comment type="caution">
    <text evidence="11">The sequence shown here is derived from an EMBL/GenBank/DDBJ whole genome shotgun (WGS) entry which is preliminary data.</text>
</comment>
<dbReference type="InterPro" id="IPR051535">
    <property type="entry name" value="Siderophore_ABC-ATPase"/>
</dbReference>
<evidence type="ECO:0000256" key="1">
    <source>
        <dbReference type="ARBA" id="ARBA00004202"/>
    </source>
</evidence>
<keyword evidence="2" id="KW-0813">Transport</keyword>
<evidence type="ECO:0000313" key="11">
    <source>
        <dbReference type="EMBL" id="MDQ1124215.1"/>
    </source>
</evidence>
<organism evidence="11 12">
    <name type="scientific">Microbacterium trichothecenolyticum</name>
    <name type="common">Aureobacterium trichothecenolyticum</name>
    <dbReference type="NCBI Taxonomy" id="69370"/>
    <lineage>
        <taxon>Bacteria</taxon>
        <taxon>Bacillati</taxon>
        <taxon>Actinomycetota</taxon>
        <taxon>Actinomycetes</taxon>
        <taxon>Micrococcales</taxon>
        <taxon>Microbacteriaceae</taxon>
        <taxon>Microbacterium</taxon>
    </lineage>
</organism>
<dbReference type="PANTHER" id="PTHR42771:SF2">
    <property type="entry name" value="IRON(3+)-HYDROXAMATE IMPORT ATP-BINDING PROTEIN FHUC"/>
    <property type="match status" value="1"/>
</dbReference>
<evidence type="ECO:0000256" key="4">
    <source>
        <dbReference type="ARBA" id="ARBA00022496"/>
    </source>
</evidence>
<dbReference type="GO" id="GO:0005524">
    <property type="term" value="F:ATP binding"/>
    <property type="evidence" value="ECO:0007669"/>
    <property type="project" value="UniProtKB-KW"/>
</dbReference>
<evidence type="ECO:0000256" key="8">
    <source>
        <dbReference type="ARBA" id="ARBA00023065"/>
    </source>
</evidence>
<evidence type="ECO:0000256" key="3">
    <source>
        <dbReference type="ARBA" id="ARBA00022475"/>
    </source>
</evidence>
<dbReference type="InterPro" id="IPR003439">
    <property type="entry name" value="ABC_transporter-like_ATP-bd"/>
</dbReference>
<dbReference type="SMART" id="SM00382">
    <property type="entry name" value="AAA"/>
    <property type="match status" value="1"/>
</dbReference>
<gene>
    <name evidence="11" type="ORF">QE412_002788</name>
</gene>
<evidence type="ECO:0000256" key="7">
    <source>
        <dbReference type="ARBA" id="ARBA00023004"/>
    </source>
</evidence>
<dbReference type="Proteomes" id="UP001226691">
    <property type="component" value="Unassembled WGS sequence"/>
</dbReference>
<dbReference type="InterPro" id="IPR003593">
    <property type="entry name" value="AAA+_ATPase"/>
</dbReference>
<dbReference type="SUPFAM" id="SSF52540">
    <property type="entry name" value="P-loop containing nucleoside triphosphate hydrolases"/>
    <property type="match status" value="1"/>
</dbReference>
<keyword evidence="12" id="KW-1185">Reference proteome</keyword>
<name>A0ABU0TXG6_MICTR</name>
<dbReference type="RefSeq" id="WP_307484939.1">
    <property type="nucleotide sequence ID" value="NZ_JAUTBF010000001.1"/>
</dbReference>
<comment type="subcellular location">
    <subcellularLocation>
        <location evidence="1">Cell membrane</location>
        <topology evidence="1">Peripheral membrane protein</topology>
    </subcellularLocation>
</comment>
<keyword evidence="3" id="KW-1003">Cell membrane</keyword>
<keyword evidence="6 11" id="KW-0067">ATP-binding</keyword>
<dbReference type="Pfam" id="PF00005">
    <property type="entry name" value="ABC_tran"/>
    <property type="match status" value="1"/>
</dbReference>
<evidence type="ECO:0000256" key="2">
    <source>
        <dbReference type="ARBA" id="ARBA00022448"/>
    </source>
</evidence>
<accession>A0ABU0TXG6</accession>
<keyword evidence="9" id="KW-0472">Membrane</keyword>